<organism evidence="1 2">
    <name type="scientific">Clostridium estertheticum subsp. estertheticum</name>
    <dbReference type="NCBI Taxonomy" id="1552"/>
    <lineage>
        <taxon>Bacteria</taxon>
        <taxon>Bacillati</taxon>
        <taxon>Bacillota</taxon>
        <taxon>Clostridia</taxon>
        <taxon>Eubacteriales</taxon>
        <taxon>Clostridiaceae</taxon>
        <taxon>Clostridium</taxon>
    </lineage>
</organism>
<keyword evidence="2" id="KW-1185">Reference proteome</keyword>
<name>A0A1J0GKF0_9CLOT</name>
<sequence>MNLVAVDMEALIETISHVDDNLGKSYLDSVTGEVIYIPTEVSLALENGTLEENTFDNWLKEFVNVATLINEDKANRYLITPLIDDDFYIKAMKEYVKTKISNSDLKLELTEALKSNEPTKKFKHILMDKQNTMDVCEDDECTTDEYYKYEDHCINEFIIEWLKSNRIELKYLN</sequence>
<dbReference type="OrthoDB" id="48384at2"/>
<accession>A0A1J0GKF0</accession>
<dbReference type="KEGG" id="ceu:A7L45_17725"/>
<proteinExistence type="predicted"/>
<dbReference type="Pfam" id="PF03682">
    <property type="entry name" value="UPF0158"/>
    <property type="match status" value="1"/>
</dbReference>
<gene>
    <name evidence="1" type="ORF">A7L45_17725</name>
</gene>
<dbReference type="STRING" id="1552.A7L45_17725"/>
<reference evidence="2" key="1">
    <citation type="journal article" date="2016" name="Front. Microbiol.">
        <title>Complete Genome Sequence of Clostridium estertheticum DSM 8809, a Microbe Identified in Spoiled Vacuum Packed Beef.</title>
        <authorList>
            <person name="Yu Z."/>
            <person name="Gunn L."/>
            <person name="Brennan E."/>
            <person name="Reid R."/>
            <person name="Wall P.G."/>
            <person name="Gaora O.P."/>
            <person name="Hurley D."/>
            <person name="Bolton D."/>
            <person name="Fanning S."/>
        </authorList>
    </citation>
    <scope>NUCLEOTIDE SEQUENCE [LARGE SCALE GENOMIC DNA]</scope>
    <source>
        <strain evidence="2">DSM 8809</strain>
    </source>
</reference>
<dbReference type="InterPro" id="IPR005361">
    <property type="entry name" value="UPF0158"/>
</dbReference>
<evidence type="ECO:0000313" key="2">
    <source>
        <dbReference type="Proteomes" id="UP000182569"/>
    </source>
</evidence>
<dbReference type="RefSeq" id="WP_071614066.1">
    <property type="nucleotide sequence ID" value="NZ_CP015756.1"/>
</dbReference>
<dbReference type="EMBL" id="CP015756">
    <property type="protein sequence ID" value="APC41775.1"/>
    <property type="molecule type" value="Genomic_DNA"/>
</dbReference>
<protein>
    <submittedName>
        <fullName evidence="1">Uncharacterized protein</fullName>
    </submittedName>
</protein>
<dbReference type="AlphaFoldDB" id="A0A1J0GKF0"/>
<dbReference type="Proteomes" id="UP000182569">
    <property type="component" value="Chromosome"/>
</dbReference>
<evidence type="ECO:0000313" key="1">
    <source>
        <dbReference type="EMBL" id="APC41775.1"/>
    </source>
</evidence>